<feature type="transmembrane region" description="Helical" evidence="13">
    <location>
        <begin position="424"/>
        <end position="440"/>
    </location>
</feature>
<dbReference type="PANTHER" id="PTHR39188">
    <property type="entry name" value="MEMBRANE-ASSOCIATED ZINC METALLOPROTEASE M50B"/>
    <property type="match status" value="1"/>
</dbReference>
<keyword evidence="11 13" id="KW-0472">Membrane</keyword>
<dbReference type="GO" id="GO:0046872">
    <property type="term" value="F:metal ion binding"/>
    <property type="evidence" value="ECO:0007669"/>
    <property type="project" value="UniProtKB-KW"/>
</dbReference>
<evidence type="ECO:0000256" key="1">
    <source>
        <dbReference type="ARBA" id="ARBA00001947"/>
    </source>
</evidence>
<evidence type="ECO:0000256" key="4">
    <source>
        <dbReference type="ARBA" id="ARBA00022670"/>
    </source>
</evidence>
<feature type="region of interest" description="Disordered" evidence="12">
    <location>
        <begin position="555"/>
        <end position="575"/>
    </location>
</feature>
<comment type="similarity">
    <text evidence="3">Belongs to the peptidase M50B family.</text>
</comment>
<comment type="cofactor">
    <cofactor evidence="1">
        <name>Zn(2+)</name>
        <dbReference type="ChEBI" id="CHEBI:29105"/>
    </cofactor>
</comment>
<feature type="transmembrane region" description="Helical" evidence="13">
    <location>
        <begin position="6"/>
        <end position="32"/>
    </location>
</feature>
<feature type="compositionally biased region" description="Basic and acidic residues" evidence="12">
    <location>
        <begin position="557"/>
        <end position="575"/>
    </location>
</feature>
<keyword evidence="5 13" id="KW-0812">Transmembrane</keyword>
<keyword evidence="4" id="KW-0645">Protease</keyword>
<evidence type="ECO:0000256" key="11">
    <source>
        <dbReference type="ARBA" id="ARBA00023136"/>
    </source>
</evidence>
<evidence type="ECO:0000313" key="15">
    <source>
        <dbReference type="EMBL" id="CUV65940.1"/>
    </source>
</evidence>
<evidence type="ECO:0000256" key="7">
    <source>
        <dbReference type="ARBA" id="ARBA00022801"/>
    </source>
</evidence>
<proteinExistence type="inferred from homology"/>
<name>A0A0S4XNQ8_9BACT</name>
<feature type="transmembrane region" description="Helical" evidence="13">
    <location>
        <begin position="446"/>
        <end position="463"/>
    </location>
</feature>
<evidence type="ECO:0000256" key="5">
    <source>
        <dbReference type="ARBA" id="ARBA00022692"/>
    </source>
</evidence>
<dbReference type="GO" id="GO:0006508">
    <property type="term" value="P:proteolysis"/>
    <property type="evidence" value="ECO:0007669"/>
    <property type="project" value="UniProtKB-KW"/>
</dbReference>
<dbReference type="Pfam" id="PF02163">
    <property type="entry name" value="Peptidase_M50"/>
    <property type="match status" value="2"/>
</dbReference>
<evidence type="ECO:0000256" key="6">
    <source>
        <dbReference type="ARBA" id="ARBA00022723"/>
    </source>
</evidence>
<evidence type="ECO:0000256" key="3">
    <source>
        <dbReference type="ARBA" id="ARBA00007931"/>
    </source>
</evidence>
<reference evidence="15" key="1">
    <citation type="submission" date="2015-11" db="EMBL/GenBank/DDBJ databases">
        <authorList>
            <person name="Zhang Y."/>
            <person name="Guo Z."/>
        </authorList>
    </citation>
    <scope>NUCLEOTIDE SEQUENCE</scope>
    <source>
        <strain evidence="15">BN30871</strain>
    </source>
</reference>
<keyword evidence="9 13" id="KW-1133">Transmembrane helix</keyword>
<evidence type="ECO:0000256" key="13">
    <source>
        <dbReference type="SAM" id="Phobius"/>
    </source>
</evidence>
<dbReference type="AlphaFoldDB" id="A0A0S4XNQ8"/>
<feature type="transmembrane region" description="Helical" evidence="13">
    <location>
        <begin position="320"/>
        <end position="338"/>
    </location>
</feature>
<dbReference type="GO" id="GO:0016020">
    <property type="term" value="C:membrane"/>
    <property type="evidence" value="ECO:0007669"/>
    <property type="project" value="UniProtKB-SubCell"/>
</dbReference>
<keyword evidence="8" id="KW-0862">Zinc</keyword>
<sequence>MFTFGELSLFIFVLVVLRYGLTLFQFIIFLYYKFRLPNYIVIDRDTLDKHTLDVIKPLEEFLISEGFVFHTMIAHDSVIIGNEQKFHIAYYYNPVNNVHAFVETRPFRGALEAANISYETFYVSKNVCTTINGEIDSVPTTPKYVYIFDHYLSSSKESYKAHLNDRNIENEVVSKETFTQDGIVDYKNYDYYNYIEAFKSIGIAKSTEYGYRFVPSLALWKLASGYIKGYKKFSKILQNKQQGQTEQTLDDTQSQANGILTQLEVMEKPKGESNKTLWFSISLVAFIAFFTLLGLSIVDMALLVIVLLVHELGHYLAMRFFGYTDTSIFFLPFGAATIGKKERRRAFEEYIVFLAGPLPGILIGIGIIVSNIGYSDLMDEEGYLQMYAVMSLVINYINLLPIYPLDGGRILQTLLLLRHPKGQFLFYVVSLGILIVAMIWMQDPIMLIFVVLLGFGLKQSYRISQLLQTLSKREHSEMNKEGIVNILVKDENYSKETLASKANIAKQVLHVLQTGKPSKVLVVFGLCVYLLFLTPPLIVAFVGIHTMSNSEYSQLAPEKKEKLTTHSTDKPPYKE</sequence>
<keyword evidence="7" id="KW-0378">Hydrolase</keyword>
<gene>
    <name evidence="15" type="ORF">BN3087_520009</name>
</gene>
<evidence type="ECO:0000256" key="9">
    <source>
        <dbReference type="ARBA" id="ARBA00022989"/>
    </source>
</evidence>
<keyword evidence="10" id="KW-0482">Metalloprotease</keyword>
<feature type="domain" description="Peptidase M50" evidence="14">
    <location>
        <begin position="301"/>
        <end position="369"/>
    </location>
</feature>
<evidence type="ECO:0000256" key="2">
    <source>
        <dbReference type="ARBA" id="ARBA00004141"/>
    </source>
</evidence>
<accession>A0A0S4XNQ8</accession>
<feature type="transmembrane region" description="Helical" evidence="13">
    <location>
        <begin position="520"/>
        <end position="544"/>
    </location>
</feature>
<feature type="transmembrane region" description="Helical" evidence="13">
    <location>
        <begin position="276"/>
        <end position="308"/>
    </location>
</feature>
<feature type="domain" description="Peptidase M50" evidence="14">
    <location>
        <begin position="383"/>
        <end position="423"/>
    </location>
</feature>
<organism evidence="15">
    <name type="scientific">Sulfurovum sp. enrichment culture clone C5</name>
    <dbReference type="NCBI Taxonomy" id="497650"/>
    <lineage>
        <taxon>Bacteria</taxon>
        <taxon>Pseudomonadati</taxon>
        <taxon>Campylobacterota</taxon>
        <taxon>Epsilonproteobacteria</taxon>
        <taxon>Campylobacterales</taxon>
        <taxon>Sulfurovaceae</taxon>
        <taxon>Sulfurovum</taxon>
        <taxon>environmental samples</taxon>
    </lineage>
</organism>
<evidence type="ECO:0000256" key="10">
    <source>
        <dbReference type="ARBA" id="ARBA00023049"/>
    </source>
</evidence>
<dbReference type="GO" id="GO:0008237">
    <property type="term" value="F:metallopeptidase activity"/>
    <property type="evidence" value="ECO:0007669"/>
    <property type="project" value="UniProtKB-KW"/>
</dbReference>
<comment type="subcellular location">
    <subcellularLocation>
        <location evidence="2">Membrane</location>
        <topology evidence="2">Multi-pass membrane protein</topology>
    </subcellularLocation>
</comment>
<dbReference type="EMBL" id="FAXN01000054">
    <property type="protein sequence ID" value="CUV65940.1"/>
    <property type="molecule type" value="Genomic_DNA"/>
</dbReference>
<evidence type="ECO:0000259" key="14">
    <source>
        <dbReference type="Pfam" id="PF02163"/>
    </source>
</evidence>
<evidence type="ECO:0000256" key="8">
    <source>
        <dbReference type="ARBA" id="ARBA00022833"/>
    </source>
</evidence>
<dbReference type="PANTHER" id="PTHR39188:SF3">
    <property type="entry name" value="STAGE IV SPORULATION PROTEIN FB"/>
    <property type="match status" value="1"/>
</dbReference>
<evidence type="ECO:0000256" key="12">
    <source>
        <dbReference type="SAM" id="MobiDB-lite"/>
    </source>
</evidence>
<dbReference type="InterPro" id="IPR008915">
    <property type="entry name" value="Peptidase_M50"/>
</dbReference>
<keyword evidence="6" id="KW-0479">Metal-binding</keyword>
<protein>
    <recommendedName>
        <fullName evidence="14">Peptidase M50 domain-containing protein</fullName>
    </recommendedName>
</protein>
<feature type="transmembrane region" description="Helical" evidence="13">
    <location>
        <begin position="384"/>
        <end position="403"/>
    </location>
</feature>
<feature type="transmembrane region" description="Helical" evidence="13">
    <location>
        <begin position="350"/>
        <end position="372"/>
    </location>
</feature>